<reference evidence="2 3" key="1">
    <citation type="submission" date="2019-12" db="EMBL/GenBank/DDBJ databases">
        <title>Maritimibacter sp. nov. sp. isolated from sea sand.</title>
        <authorList>
            <person name="Kim J."/>
            <person name="Jeong S.E."/>
            <person name="Jung H.S."/>
            <person name="Jeon C.O."/>
        </authorList>
    </citation>
    <scope>NUCLEOTIDE SEQUENCE [LARGE SCALE GENOMIC DNA]</scope>
    <source>
        <strain evidence="2 3">DP07</strain>
    </source>
</reference>
<feature type="transmembrane region" description="Helical" evidence="1">
    <location>
        <begin position="35"/>
        <end position="55"/>
    </location>
</feature>
<protein>
    <submittedName>
        <fullName evidence="2">Uncharacterized protein</fullName>
    </submittedName>
</protein>
<comment type="caution">
    <text evidence="2">The sequence shown here is derived from an EMBL/GenBank/DDBJ whole genome shotgun (WGS) entry which is preliminary data.</text>
</comment>
<dbReference type="RefSeq" id="WP_161352393.1">
    <property type="nucleotide sequence ID" value="NZ_WTUX01000018.1"/>
</dbReference>
<evidence type="ECO:0000313" key="2">
    <source>
        <dbReference type="EMBL" id="MZR14259.1"/>
    </source>
</evidence>
<keyword evidence="1" id="KW-0812">Transmembrane</keyword>
<dbReference type="AlphaFoldDB" id="A0A845M5F9"/>
<feature type="transmembrane region" description="Helical" evidence="1">
    <location>
        <begin position="148"/>
        <end position="166"/>
    </location>
</feature>
<keyword evidence="3" id="KW-1185">Reference proteome</keyword>
<gene>
    <name evidence="2" type="ORF">GQE99_14655</name>
</gene>
<dbReference type="Proteomes" id="UP000467322">
    <property type="component" value="Unassembled WGS sequence"/>
</dbReference>
<feature type="transmembrane region" description="Helical" evidence="1">
    <location>
        <begin position="178"/>
        <end position="201"/>
    </location>
</feature>
<feature type="transmembrane region" description="Helical" evidence="1">
    <location>
        <begin position="294"/>
        <end position="311"/>
    </location>
</feature>
<proteinExistence type="predicted"/>
<feature type="transmembrane region" description="Helical" evidence="1">
    <location>
        <begin position="208"/>
        <end position="225"/>
    </location>
</feature>
<feature type="transmembrane region" description="Helical" evidence="1">
    <location>
        <begin position="261"/>
        <end position="282"/>
    </location>
</feature>
<feature type="transmembrane region" description="Helical" evidence="1">
    <location>
        <begin position="67"/>
        <end position="91"/>
    </location>
</feature>
<keyword evidence="1" id="KW-0472">Membrane</keyword>
<dbReference type="EMBL" id="WTUX01000018">
    <property type="protein sequence ID" value="MZR14259.1"/>
    <property type="molecule type" value="Genomic_DNA"/>
</dbReference>
<sequence length="333" mass="37236">MTDLLLTSGISIFVVGTAILIFLSTGRTVGDESDILPKLLVMQVLLNWPHFLVSYKLLYGRRENVRAYPLATIIVPLVLLAVVGAAMLPAFGGAGPTAMNLEISYALWVFAALYLAWHYTGQAWGVMMTFAHLSDLQINSRERLMLRGGFRVLILWHVVWGIQTLPSYSVLTPFQTDIAMSIVNILGICAFLVGALTLLQIARRSGNLDLRIAGAWLAIYLWYLLLWIAPAAFLLVQLSHALQYMIFPARVELNTHPRKGVITRLGFLYAACVLGGLLVFYLPELWFVSPVGNPTIGTIFGVLVNIHHYYTDSAIWKLRRSDVQSRLFKHLDH</sequence>
<accession>A0A845M5F9</accession>
<feature type="transmembrane region" description="Helical" evidence="1">
    <location>
        <begin position="103"/>
        <end position="127"/>
    </location>
</feature>
<evidence type="ECO:0000313" key="3">
    <source>
        <dbReference type="Proteomes" id="UP000467322"/>
    </source>
</evidence>
<name>A0A845M5F9_9RHOB</name>
<evidence type="ECO:0000256" key="1">
    <source>
        <dbReference type="SAM" id="Phobius"/>
    </source>
</evidence>
<keyword evidence="1" id="KW-1133">Transmembrane helix</keyword>
<organism evidence="2 3">
    <name type="scientific">Maritimibacter harenae</name>
    <dbReference type="NCBI Taxonomy" id="2606218"/>
    <lineage>
        <taxon>Bacteria</taxon>
        <taxon>Pseudomonadati</taxon>
        <taxon>Pseudomonadota</taxon>
        <taxon>Alphaproteobacteria</taxon>
        <taxon>Rhodobacterales</taxon>
        <taxon>Roseobacteraceae</taxon>
        <taxon>Maritimibacter</taxon>
    </lineage>
</organism>
<feature type="transmembrane region" description="Helical" evidence="1">
    <location>
        <begin position="5"/>
        <end position="23"/>
    </location>
</feature>